<dbReference type="PROSITE" id="PS50012">
    <property type="entry name" value="RCC1_3"/>
    <property type="match status" value="7"/>
</dbReference>
<dbReference type="InterPro" id="IPR017455">
    <property type="entry name" value="Znf_FYVE-rel"/>
</dbReference>
<keyword evidence="6" id="KW-0862">Zinc</keyword>
<dbReference type="GO" id="GO:0006412">
    <property type="term" value="P:translation"/>
    <property type="evidence" value="ECO:0007669"/>
    <property type="project" value="InterPro"/>
</dbReference>
<dbReference type="NCBIfam" id="TIGR01018">
    <property type="entry name" value="uS4_arch"/>
    <property type="match status" value="1"/>
</dbReference>
<dbReference type="InterPro" id="IPR036986">
    <property type="entry name" value="S4_RNA-bd_sf"/>
</dbReference>
<dbReference type="SUPFAM" id="SSF50729">
    <property type="entry name" value="PH domain-like"/>
    <property type="match status" value="1"/>
</dbReference>
<dbReference type="Proteomes" id="UP000436088">
    <property type="component" value="Unassembled WGS sequence"/>
</dbReference>
<dbReference type="InterPro" id="IPR009091">
    <property type="entry name" value="RCC1/BLIP-II"/>
</dbReference>
<feature type="compositionally biased region" description="Low complexity" evidence="15">
    <location>
        <begin position="781"/>
        <end position="796"/>
    </location>
</feature>
<evidence type="ECO:0000256" key="12">
    <source>
        <dbReference type="PROSITE-ProRule" id="PRU00182"/>
    </source>
</evidence>
<dbReference type="InterPro" id="IPR001849">
    <property type="entry name" value="PH_domain"/>
</dbReference>
<dbReference type="InterPro" id="IPR002942">
    <property type="entry name" value="S4_RNA-bd"/>
</dbReference>
<keyword evidence="7 12" id="KW-0694">RNA-binding</keyword>
<evidence type="ECO:0000256" key="7">
    <source>
        <dbReference type="ARBA" id="ARBA00022884"/>
    </source>
</evidence>
<dbReference type="Gene3D" id="2.30.29.30">
    <property type="entry name" value="Pleckstrin-homology domain (PH domain)/Phosphotyrosine-binding domain (PTB)"/>
    <property type="match status" value="1"/>
</dbReference>
<dbReference type="InterPro" id="IPR000306">
    <property type="entry name" value="Znf_FYVE"/>
</dbReference>
<evidence type="ECO:0000256" key="15">
    <source>
        <dbReference type="SAM" id="MobiDB-lite"/>
    </source>
</evidence>
<feature type="repeat" description="RCC1" evidence="13">
    <location>
        <begin position="410"/>
        <end position="461"/>
    </location>
</feature>
<dbReference type="InterPro" id="IPR000408">
    <property type="entry name" value="Reg_chr_condens"/>
</dbReference>
<reference evidence="18" key="1">
    <citation type="submission" date="2019-09" db="EMBL/GenBank/DDBJ databases">
        <title>Draft genome information of white flower Hibiscus syriacus.</title>
        <authorList>
            <person name="Kim Y.-M."/>
        </authorList>
    </citation>
    <scope>NUCLEOTIDE SEQUENCE [LARGE SCALE GENOMIC DNA]</scope>
    <source>
        <strain evidence="18">YM2019G1</strain>
    </source>
</reference>
<feature type="domain" description="FYVE-type" evidence="17">
    <location>
        <begin position="631"/>
        <end position="693"/>
    </location>
</feature>
<evidence type="ECO:0000256" key="8">
    <source>
        <dbReference type="ARBA" id="ARBA00022980"/>
    </source>
</evidence>
<evidence type="ECO:0000256" key="3">
    <source>
        <dbReference type="ARBA" id="ARBA00022730"/>
    </source>
</evidence>
<dbReference type="InterPro" id="IPR011011">
    <property type="entry name" value="Znf_FYVE_PHD"/>
</dbReference>
<dbReference type="InterPro" id="IPR058923">
    <property type="entry name" value="RCC1-like_dom"/>
</dbReference>
<feature type="compositionally biased region" description="Basic residues" evidence="15">
    <location>
        <begin position="1169"/>
        <end position="1180"/>
    </location>
</feature>
<dbReference type="GO" id="GO:0008270">
    <property type="term" value="F:zinc ion binding"/>
    <property type="evidence" value="ECO:0007669"/>
    <property type="project" value="UniProtKB-KW"/>
</dbReference>
<feature type="region of interest" description="Disordered" evidence="15">
    <location>
        <begin position="124"/>
        <end position="180"/>
    </location>
</feature>
<evidence type="ECO:0000256" key="14">
    <source>
        <dbReference type="SAM" id="Coils"/>
    </source>
</evidence>
<dbReference type="PROSITE" id="PS00626">
    <property type="entry name" value="RCC1_2"/>
    <property type="match status" value="2"/>
</dbReference>
<feature type="repeat" description="RCC1" evidence="13">
    <location>
        <begin position="524"/>
        <end position="574"/>
    </location>
</feature>
<dbReference type="GO" id="GO:0003735">
    <property type="term" value="F:structural constituent of ribosome"/>
    <property type="evidence" value="ECO:0007669"/>
    <property type="project" value="InterPro"/>
</dbReference>
<comment type="caution">
    <text evidence="18">The sequence shown here is derived from an EMBL/GenBank/DDBJ whole genome shotgun (WGS) entry which is preliminary data.</text>
</comment>
<dbReference type="SUPFAM" id="SSF55174">
    <property type="entry name" value="Alpha-L RNA-binding motif"/>
    <property type="match status" value="1"/>
</dbReference>
<evidence type="ECO:0000256" key="11">
    <source>
        <dbReference type="PROSITE-ProRule" id="PRU00091"/>
    </source>
</evidence>
<dbReference type="PANTHER" id="PTHR22870:SF419">
    <property type="entry name" value="GTPASE BINDING PROTEIN, PUTATIVE-RELATED"/>
    <property type="match status" value="1"/>
</dbReference>
<feature type="repeat" description="RCC1" evidence="13">
    <location>
        <begin position="472"/>
        <end position="523"/>
    </location>
</feature>
<evidence type="ECO:0000313" key="19">
    <source>
        <dbReference type="Proteomes" id="UP000436088"/>
    </source>
</evidence>
<dbReference type="Pfam" id="PF16457">
    <property type="entry name" value="PH_12"/>
    <property type="match status" value="1"/>
</dbReference>
<dbReference type="EMBL" id="VEPZ02001050">
    <property type="protein sequence ID" value="KAE8697648.1"/>
    <property type="molecule type" value="Genomic_DNA"/>
</dbReference>
<sequence>MAQFQRNISERDFEQAISTLKKGMYLLKYGRWGKPKFCPFRLSNDEKSLIWYADKAEKQLRLSQVSKIESGQRTAIFQRSPQPDKEQQSFSLIYNNRSLDLICKNRDEAELWFTALRVLISEGDNRRRKSDSTSDNTSTESQSSCTQRNSVSIVSRTSSDNIDKDTRDTQTVSHDSSPQRRLGKAFSEVISYASIIHSLTQTEPVARHTSSLSLGGLENSSVDSFRSSLSSHKSSLEDFNAIGGVFIWGEGAGNGLLGGSHKTQTTVTRIDALSPKALKSTVLLDARNISCGNKHAVLVTKQGQIFSWGEGTGGRLGHGVEADVSQPRLIGALSGSSIGLVACGEFHTCAVTLSGDLYTWGDGSHNLGLLGHGTEVSKWIPRKLRGDMQGMRVSHLSCGAWHTAVVTSTGKLFTFGDGTFGALGHGDRNNTSLPREVEALRGLRTLRASCGVWHTAAVAEVLSELSGEFSSGKLFTWGDGEKGQLGHGDKEPRLVPSLVALSDTTSFSQVACGHSITVALTDTGKVYSMGNDGHGSLGSSGSSKLPTCVKGNIKNSRIEEIACGSYHIAVRCSDAKIYTWGKGENGQLGHGDKEDRNSPTVVEALKNKQVMRVVCGSNFTAAICFHDWALGADHFSCSGCRTPFSFIRKRHNCYNCGLVFCRLCSSKKSLKASLAPKKNKPSRVCDDCFTNLNRKMESRSTPEFTKNSREVIHQNGNELLDKEFASPTILRKLSRLASFDSFRQARSCKYGRRLFKSQYDASGLLGSSVRSSTSCLRRVSRGSSPASRKSSPVFSSTRDSIHIDLANPELLLEDPKHTIESLTQEISLLRTQVEDLTSKSQFLEAKLENTSRQLKEATHTASVEAEKNNASKELIRSLTEQKVGNSWSDMCRVVVEEHPNNQLHQATEREFHSPNSHSCSYSRVVPSSECEALSHAQHLGYDRLVHMHVMGFPTSEALILLGLPYKTILLALGRGKQQCQSVKTNGASAPQPWFTSPFTATLDCIVNGGLNEGGSRVSWLADKCVDIVQIKLDGKTFKKPRRPYEKERLDAQLRLVGRVWALMQEGALESSGEALLRRMNRYGLLDESQNKLDYVLPLTVENFLERRLQTLVFKSGMAKSIHHARVLIRQRHIRVGRQVVNIPSFMVRVDSQKHIDFSLTSPFGGGRPGRVKRRNQRAAAKKAAGGDGDEEDE</sequence>
<dbReference type="Gene3D" id="3.30.40.10">
    <property type="entry name" value="Zinc/RING finger domain, C3HC4 (zinc finger)"/>
    <property type="match status" value="1"/>
</dbReference>
<protein>
    <submittedName>
        <fullName evidence="18">40S ribosomal protein S9</fullName>
    </submittedName>
</protein>
<feature type="compositionally biased region" description="Polar residues" evidence="15">
    <location>
        <begin position="145"/>
        <end position="160"/>
    </location>
</feature>
<feature type="region of interest" description="Disordered" evidence="15">
    <location>
        <begin position="1160"/>
        <end position="1193"/>
    </location>
</feature>
<feature type="coiled-coil region" evidence="14">
    <location>
        <begin position="819"/>
        <end position="860"/>
    </location>
</feature>
<keyword evidence="9" id="KW-0687">Ribonucleoprotein</keyword>
<keyword evidence="4" id="KW-0677">Repeat</keyword>
<feature type="region of interest" description="Disordered" evidence="15">
    <location>
        <begin position="776"/>
        <end position="797"/>
    </location>
</feature>
<evidence type="ECO:0000256" key="4">
    <source>
        <dbReference type="ARBA" id="ARBA00022737"/>
    </source>
</evidence>
<feature type="repeat" description="RCC1" evidence="13">
    <location>
        <begin position="575"/>
        <end position="626"/>
    </location>
</feature>
<dbReference type="AlphaFoldDB" id="A0A6A3A0G6"/>
<keyword evidence="8 18" id="KW-0689">Ribosomal protein</keyword>
<dbReference type="FunFam" id="3.10.290.10:FF:000021">
    <property type="entry name" value="40S ribosomal protein S9"/>
    <property type="match status" value="1"/>
</dbReference>
<keyword evidence="3 12" id="KW-0699">rRNA-binding</keyword>
<dbReference type="SUPFAM" id="SSF50985">
    <property type="entry name" value="RCC1/BLIP-II"/>
    <property type="match status" value="1"/>
</dbReference>
<dbReference type="PRINTS" id="PR00633">
    <property type="entry name" value="RCCNDNSATION"/>
</dbReference>
<feature type="compositionally biased region" description="Low complexity" evidence="15">
    <location>
        <begin position="133"/>
        <end position="144"/>
    </location>
</feature>
<keyword evidence="14" id="KW-0175">Coiled coil</keyword>
<dbReference type="Pfam" id="PF01363">
    <property type="entry name" value="FYVE"/>
    <property type="match status" value="1"/>
</dbReference>
<comment type="similarity">
    <text evidence="1">Belongs to the universal ribosomal protein uS4 family.</text>
</comment>
<evidence type="ECO:0000259" key="17">
    <source>
        <dbReference type="PROSITE" id="PS50178"/>
    </source>
</evidence>
<feature type="domain" description="PH" evidence="16">
    <location>
        <begin position="18"/>
        <end position="121"/>
    </location>
</feature>
<dbReference type="CDD" id="cd00165">
    <property type="entry name" value="S4"/>
    <property type="match status" value="1"/>
</dbReference>
<gene>
    <name evidence="18" type="ORF">F3Y22_tig00110616pilonHSYRG00058</name>
</gene>
<feature type="repeat" description="RCC1" evidence="13">
    <location>
        <begin position="355"/>
        <end position="409"/>
    </location>
</feature>
<evidence type="ECO:0000256" key="5">
    <source>
        <dbReference type="ARBA" id="ARBA00022771"/>
    </source>
</evidence>
<dbReference type="Gene3D" id="2.130.10.30">
    <property type="entry name" value="Regulator of chromosome condensation 1/beta-lactamase-inhibitor protein II"/>
    <property type="match status" value="2"/>
</dbReference>
<accession>A0A6A3A0G6</accession>
<keyword evidence="19" id="KW-1185">Reference proteome</keyword>
<comment type="subunit">
    <text evidence="10">Binds to the translation initiation factors TIF3E1.</text>
</comment>
<dbReference type="PROSITE" id="PS50003">
    <property type="entry name" value="PH_DOMAIN"/>
    <property type="match status" value="1"/>
</dbReference>
<feature type="repeat" description="RCC1" evidence="13">
    <location>
        <begin position="243"/>
        <end position="302"/>
    </location>
</feature>
<evidence type="ECO:0000256" key="13">
    <source>
        <dbReference type="PROSITE-ProRule" id="PRU00235"/>
    </source>
</evidence>
<keyword evidence="5 11" id="KW-0863">Zinc-finger</keyword>
<dbReference type="InterPro" id="IPR051210">
    <property type="entry name" value="Ub_ligase/GEF_domain"/>
</dbReference>
<dbReference type="PANTHER" id="PTHR22870">
    <property type="entry name" value="REGULATOR OF CHROMOSOME CONDENSATION"/>
    <property type="match status" value="1"/>
</dbReference>
<evidence type="ECO:0000256" key="6">
    <source>
        <dbReference type="ARBA" id="ARBA00022833"/>
    </source>
</evidence>
<dbReference type="Gene3D" id="3.10.290.10">
    <property type="entry name" value="RNA-binding S4 domain"/>
    <property type="match status" value="1"/>
</dbReference>
<evidence type="ECO:0000256" key="2">
    <source>
        <dbReference type="ARBA" id="ARBA00022723"/>
    </source>
</evidence>
<dbReference type="GO" id="GO:0015935">
    <property type="term" value="C:small ribosomal subunit"/>
    <property type="evidence" value="ECO:0007669"/>
    <property type="project" value="InterPro"/>
</dbReference>
<dbReference type="Pfam" id="PF01479">
    <property type="entry name" value="S4"/>
    <property type="match status" value="1"/>
</dbReference>
<dbReference type="PROSITE" id="PS00632">
    <property type="entry name" value="RIBOSOMAL_S4"/>
    <property type="match status" value="1"/>
</dbReference>
<dbReference type="SMART" id="SM00064">
    <property type="entry name" value="FYVE"/>
    <property type="match status" value="1"/>
</dbReference>
<dbReference type="InterPro" id="IPR018079">
    <property type="entry name" value="Ribosomal_uS4_CS"/>
</dbReference>
<dbReference type="GO" id="GO:0019843">
    <property type="term" value="F:rRNA binding"/>
    <property type="evidence" value="ECO:0007669"/>
    <property type="project" value="UniProtKB-KW"/>
</dbReference>
<feature type="repeat" description="RCC1" evidence="13">
    <location>
        <begin position="303"/>
        <end position="354"/>
    </location>
</feature>
<dbReference type="SMART" id="SM00363">
    <property type="entry name" value="S4"/>
    <property type="match status" value="1"/>
</dbReference>
<dbReference type="PROSITE" id="PS50178">
    <property type="entry name" value="ZF_FYVE"/>
    <property type="match status" value="1"/>
</dbReference>
<organism evidence="18 19">
    <name type="scientific">Hibiscus syriacus</name>
    <name type="common">Rose of Sharon</name>
    <dbReference type="NCBI Taxonomy" id="106335"/>
    <lineage>
        <taxon>Eukaryota</taxon>
        <taxon>Viridiplantae</taxon>
        <taxon>Streptophyta</taxon>
        <taxon>Embryophyta</taxon>
        <taxon>Tracheophyta</taxon>
        <taxon>Spermatophyta</taxon>
        <taxon>Magnoliopsida</taxon>
        <taxon>eudicotyledons</taxon>
        <taxon>Gunneridae</taxon>
        <taxon>Pentapetalae</taxon>
        <taxon>rosids</taxon>
        <taxon>malvids</taxon>
        <taxon>Malvales</taxon>
        <taxon>Malvaceae</taxon>
        <taxon>Malvoideae</taxon>
        <taxon>Hibiscus</taxon>
    </lineage>
</organism>
<evidence type="ECO:0000256" key="10">
    <source>
        <dbReference type="ARBA" id="ARBA00064713"/>
    </source>
</evidence>
<dbReference type="CDD" id="cd00065">
    <property type="entry name" value="FYVE_like_SF"/>
    <property type="match status" value="1"/>
</dbReference>
<dbReference type="SUPFAM" id="SSF57903">
    <property type="entry name" value="FYVE/PHD zinc finger"/>
    <property type="match status" value="1"/>
</dbReference>
<name>A0A6A3A0G6_HIBSY</name>
<dbReference type="InterPro" id="IPR011993">
    <property type="entry name" value="PH-like_dom_sf"/>
</dbReference>
<dbReference type="FunFam" id="2.130.10.30:FF:000028">
    <property type="entry name" value="PH, RCC1 and FYVE domains-containing protein 1"/>
    <property type="match status" value="1"/>
</dbReference>
<dbReference type="CDD" id="cd13365">
    <property type="entry name" value="PH_PLC_plant-like"/>
    <property type="match status" value="1"/>
</dbReference>
<evidence type="ECO:0000256" key="1">
    <source>
        <dbReference type="ARBA" id="ARBA00007465"/>
    </source>
</evidence>
<proteinExistence type="inferred from homology"/>
<keyword evidence="2" id="KW-0479">Metal-binding</keyword>
<dbReference type="InterPro" id="IPR013083">
    <property type="entry name" value="Znf_RING/FYVE/PHD"/>
</dbReference>
<dbReference type="Pfam" id="PF25390">
    <property type="entry name" value="WD40_RLD"/>
    <property type="match status" value="1"/>
</dbReference>
<dbReference type="PROSITE" id="PS50889">
    <property type="entry name" value="S4"/>
    <property type="match status" value="1"/>
</dbReference>
<dbReference type="InterPro" id="IPR005710">
    <property type="entry name" value="Ribosomal_uS4_euk/arc"/>
</dbReference>
<evidence type="ECO:0000313" key="18">
    <source>
        <dbReference type="EMBL" id="KAE8697648.1"/>
    </source>
</evidence>
<evidence type="ECO:0000259" key="16">
    <source>
        <dbReference type="PROSITE" id="PS50003"/>
    </source>
</evidence>
<evidence type="ECO:0000256" key="9">
    <source>
        <dbReference type="ARBA" id="ARBA00023274"/>
    </source>
</evidence>